<name>A0ABV1BWI5_9FIRM</name>
<accession>A0ABV1BWI5</accession>
<dbReference type="EMBL" id="JBBMER010000003">
    <property type="protein sequence ID" value="MEQ2379313.1"/>
    <property type="molecule type" value="Genomic_DNA"/>
</dbReference>
<dbReference type="Gene3D" id="3.40.50.1110">
    <property type="entry name" value="SGNH hydrolase"/>
    <property type="match status" value="1"/>
</dbReference>
<protein>
    <submittedName>
        <fullName evidence="2">SGNH/GDSL hydrolase family protein</fullName>
    </submittedName>
</protein>
<dbReference type="SUPFAM" id="SSF52266">
    <property type="entry name" value="SGNH hydrolase"/>
    <property type="match status" value="1"/>
</dbReference>
<dbReference type="InterPro" id="IPR051532">
    <property type="entry name" value="Ester_Hydrolysis_Enzymes"/>
</dbReference>
<feature type="domain" description="SGNH hydrolase-type esterase" evidence="1">
    <location>
        <begin position="6"/>
        <end position="196"/>
    </location>
</feature>
<evidence type="ECO:0000313" key="2">
    <source>
        <dbReference type="EMBL" id="MEQ2379313.1"/>
    </source>
</evidence>
<dbReference type="Pfam" id="PF13472">
    <property type="entry name" value="Lipase_GDSL_2"/>
    <property type="match status" value="1"/>
</dbReference>
<dbReference type="InterPro" id="IPR013830">
    <property type="entry name" value="SGNH_hydro"/>
</dbReference>
<dbReference type="RefSeq" id="WP_055173968.1">
    <property type="nucleotide sequence ID" value="NZ_DAWCMB010000153.1"/>
</dbReference>
<comment type="caution">
    <text evidence="2">The sequence shown here is derived from an EMBL/GenBank/DDBJ whole genome shotgun (WGS) entry which is preliminary data.</text>
</comment>
<dbReference type="InterPro" id="IPR036514">
    <property type="entry name" value="SGNH_hydro_sf"/>
</dbReference>
<keyword evidence="2" id="KW-0378">Hydrolase</keyword>
<dbReference type="PANTHER" id="PTHR30383:SF29">
    <property type="entry name" value="SGNH HYDROLASE-TYPE ESTERASE DOMAIN-CONTAINING PROTEIN"/>
    <property type="match status" value="1"/>
</dbReference>
<dbReference type="GO" id="GO:0016787">
    <property type="term" value="F:hydrolase activity"/>
    <property type="evidence" value="ECO:0007669"/>
    <property type="project" value="UniProtKB-KW"/>
</dbReference>
<organism evidence="2 3">
    <name type="scientific">[Lactobacillus] rogosae</name>
    <dbReference type="NCBI Taxonomy" id="706562"/>
    <lineage>
        <taxon>Bacteria</taxon>
        <taxon>Bacillati</taxon>
        <taxon>Bacillota</taxon>
        <taxon>Clostridia</taxon>
        <taxon>Lachnospirales</taxon>
        <taxon>Lachnospiraceae</taxon>
        <taxon>Lachnospira</taxon>
    </lineage>
</organism>
<keyword evidence="3" id="KW-1185">Reference proteome</keyword>
<evidence type="ECO:0000259" key="1">
    <source>
        <dbReference type="Pfam" id="PF13472"/>
    </source>
</evidence>
<proteinExistence type="predicted"/>
<dbReference type="CDD" id="cd01839">
    <property type="entry name" value="SGNH_arylesterase_like"/>
    <property type="match status" value="1"/>
</dbReference>
<reference evidence="2 3" key="1">
    <citation type="submission" date="2024-03" db="EMBL/GenBank/DDBJ databases">
        <title>Human intestinal bacterial collection.</title>
        <authorList>
            <person name="Pauvert C."/>
            <person name="Hitch T.C.A."/>
            <person name="Clavel T."/>
        </authorList>
    </citation>
    <scope>NUCLEOTIDE SEQUENCE [LARGE SCALE GENOMIC DNA]</scope>
    <source>
        <strain evidence="2 3">CLA-AA-H255</strain>
    </source>
</reference>
<evidence type="ECO:0000313" key="3">
    <source>
        <dbReference type="Proteomes" id="UP001442364"/>
    </source>
</evidence>
<dbReference type="Proteomes" id="UP001442364">
    <property type="component" value="Unassembled WGS sequence"/>
</dbReference>
<gene>
    <name evidence="2" type="ORF">WMO14_05400</name>
</gene>
<sequence length="208" mass="23614">MKQILCFGDSNTWGLIPKTNQRYPWGVRWTSILDNELNRHFNNEYRVIEEGLCGRTTVFDDPLRDGRNSFKLLPTILESHNPVTDVIIMLGTNDCKTVYNASAEVIGQGVERLINQVKSCLPHSRILLVSPIHLGKGVWEQDYDPEFSEASVEVSKKLAGVYSKIAEKESIDFLSASDAAQPSEIDREHLSEQGHKELARNILKWFDI</sequence>
<dbReference type="PANTHER" id="PTHR30383">
    <property type="entry name" value="THIOESTERASE 1/PROTEASE 1/LYSOPHOSPHOLIPASE L1"/>
    <property type="match status" value="1"/>
</dbReference>